<dbReference type="PANTHER" id="PTHR46849">
    <property type="entry name" value="RCC1 DOMAIN-CONTAINING PROTEIN 1"/>
    <property type="match status" value="1"/>
</dbReference>
<proteinExistence type="predicted"/>
<organism evidence="2 3">
    <name type="scientific">Pyrocoelia pectoralis</name>
    <dbReference type="NCBI Taxonomy" id="417401"/>
    <lineage>
        <taxon>Eukaryota</taxon>
        <taxon>Metazoa</taxon>
        <taxon>Ecdysozoa</taxon>
        <taxon>Arthropoda</taxon>
        <taxon>Hexapoda</taxon>
        <taxon>Insecta</taxon>
        <taxon>Pterygota</taxon>
        <taxon>Neoptera</taxon>
        <taxon>Endopterygota</taxon>
        <taxon>Coleoptera</taxon>
        <taxon>Polyphaga</taxon>
        <taxon>Elateriformia</taxon>
        <taxon>Elateroidea</taxon>
        <taxon>Lampyridae</taxon>
        <taxon>Lampyrinae</taxon>
        <taxon>Pyrocoelia</taxon>
    </lineage>
</organism>
<dbReference type="PRINTS" id="PR00633">
    <property type="entry name" value="RCCNDNSATION"/>
</dbReference>
<evidence type="ECO:0000313" key="3">
    <source>
        <dbReference type="Proteomes" id="UP001329430"/>
    </source>
</evidence>
<evidence type="ECO:0000313" key="2">
    <source>
        <dbReference type="EMBL" id="KAK5644445.1"/>
    </source>
</evidence>
<dbReference type="PROSITE" id="PS00626">
    <property type="entry name" value="RCC1_2"/>
    <property type="match status" value="1"/>
</dbReference>
<dbReference type="PROSITE" id="PS50012">
    <property type="entry name" value="RCC1_3"/>
    <property type="match status" value="2"/>
</dbReference>
<sequence length="322" mass="35913">MKLFCCGFNLYGQFKGSAHIIRNFEECTYDCATYFSPAHTYNLTISNGDVFLHTNNESKKLSLPDHFKADYATGVDDRILLLSTTGILLKCELEHPVVTYVELTKNITKITCGNKLAVALDTFGNILNLPSRLEFRQSIVDMAAGCEHCLLLDSLGRVYSFGRGSRGQLGHGDLVDQDEPKLIEALDGIEIKKIATGGWHSCAVSADGDLYAWGWNANGQLGVYENEKDALGVMASPHLIDFDDDIQLNVVDLACGRRHTVALLNNRKLYGSGWNKYYQLTDVHERENIYKMVFLYDFSRTNVKELKCGPWSTVVLSSSAND</sequence>
<dbReference type="InterPro" id="IPR009091">
    <property type="entry name" value="RCC1/BLIP-II"/>
</dbReference>
<dbReference type="Gene3D" id="2.130.10.30">
    <property type="entry name" value="Regulator of chromosome condensation 1/beta-lactamase-inhibitor protein II"/>
    <property type="match status" value="1"/>
</dbReference>
<dbReference type="InterPro" id="IPR052830">
    <property type="entry name" value="RCC1_domain-containing"/>
</dbReference>
<dbReference type="Proteomes" id="UP001329430">
    <property type="component" value="Chromosome 4"/>
</dbReference>
<protein>
    <recommendedName>
        <fullName evidence="4">RCC1 domain-containing protein 1</fullName>
    </recommendedName>
</protein>
<dbReference type="SUPFAM" id="SSF50985">
    <property type="entry name" value="RCC1/BLIP-II"/>
    <property type="match status" value="1"/>
</dbReference>
<evidence type="ECO:0008006" key="4">
    <source>
        <dbReference type="Google" id="ProtNLM"/>
    </source>
</evidence>
<reference evidence="2 3" key="1">
    <citation type="journal article" date="2024" name="Insects">
        <title>An Improved Chromosome-Level Genome Assembly of the Firefly Pyrocoelia pectoralis.</title>
        <authorList>
            <person name="Fu X."/>
            <person name="Meyer-Rochow V.B."/>
            <person name="Ballantyne L."/>
            <person name="Zhu X."/>
        </authorList>
    </citation>
    <scope>NUCLEOTIDE SEQUENCE [LARGE SCALE GENOMIC DNA]</scope>
    <source>
        <strain evidence="2">XCY_ONT2</strain>
    </source>
</reference>
<feature type="repeat" description="RCC1" evidence="1">
    <location>
        <begin position="156"/>
        <end position="207"/>
    </location>
</feature>
<evidence type="ECO:0000256" key="1">
    <source>
        <dbReference type="PROSITE-ProRule" id="PRU00235"/>
    </source>
</evidence>
<dbReference type="InterPro" id="IPR000408">
    <property type="entry name" value="Reg_chr_condens"/>
</dbReference>
<feature type="repeat" description="RCC1" evidence="1">
    <location>
        <begin position="208"/>
        <end position="266"/>
    </location>
</feature>
<keyword evidence="3" id="KW-1185">Reference proteome</keyword>
<comment type="caution">
    <text evidence="2">The sequence shown here is derived from an EMBL/GenBank/DDBJ whole genome shotgun (WGS) entry which is preliminary data.</text>
</comment>
<name>A0AAN7V9Y9_9COLE</name>
<accession>A0AAN7V9Y9</accession>
<dbReference type="EMBL" id="JAVRBK010000004">
    <property type="protein sequence ID" value="KAK5644445.1"/>
    <property type="molecule type" value="Genomic_DNA"/>
</dbReference>
<gene>
    <name evidence="2" type="ORF">RI129_005745</name>
</gene>
<dbReference type="PANTHER" id="PTHR46849:SF1">
    <property type="entry name" value="RCC1 DOMAIN-CONTAINING PROTEIN 1"/>
    <property type="match status" value="1"/>
</dbReference>
<dbReference type="Pfam" id="PF00415">
    <property type="entry name" value="RCC1"/>
    <property type="match status" value="2"/>
</dbReference>
<dbReference type="AlphaFoldDB" id="A0AAN7V9Y9"/>